<dbReference type="AlphaFoldDB" id="A0A7Z1AEY5"/>
<organism evidence="2 3">
    <name type="scientific">Candidatus Thiodiazotropha endolucinida</name>
    <dbReference type="NCBI Taxonomy" id="1655433"/>
    <lineage>
        <taxon>Bacteria</taxon>
        <taxon>Pseudomonadati</taxon>
        <taxon>Pseudomonadota</taxon>
        <taxon>Gammaproteobacteria</taxon>
        <taxon>Chromatiales</taxon>
        <taxon>Sedimenticolaceae</taxon>
        <taxon>Candidatus Thiodiazotropha</taxon>
    </lineage>
</organism>
<dbReference type="RefSeq" id="WP_069126889.1">
    <property type="nucleotide sequence ID" value="NZ_MARB01000020.1"/>
</dbReference>
<dbReference type="PANTHER" id="PTHR33840">
    <property type="match status" value="1"/>
</dbReference>
<accession>A0A7Z1AEY5</accession>
<evidence type="ECO:0000313" key="2">
    <source>
        <dbReference type="EMBL" id="ODJ86589.1"/>
    </source>
</evidence>
<sequence length="385" mass="42954">MRRIIICLDGTWASPGNQVERGDGTEVHKPSNVLKTYRAVLPLSEDGIDQISYYDEGVGALSAQRGLRNKALAKLDSVLGGAWGAGFEQNIEAAYTFIAGNKLPDDEIFVFGFSRGAGQARSLCRFIDWMGGMLHKRDAYFIPDFFKHYIETEAADGAARELRHKLIASGKKIEPPVATKIRFLGVYDTVLALGSRLRADFDREERTTAPGLSFHVGDRPPGIVNVARQALAIDERRTDFRPEIWQDTHPDQSVEQRWFPGVHTSIGGGYANDGLANGALQWMINDAKQEGLAVDDRYLRFYRPWFGDTRNDSFTGFMKLRGWIKGLIGESGDRDLVAMRDHAGIDVHDSAIKLLIHDNTYRPDNLLAFIHQRPDLLAKLPAGII</sequence>
<feature type="domain" description="T6SS Phospholipase effector Tle1-like catalytic" evidence="1">
    <location>
        <begin position="2"/>
        <end position="285"/>
    </location>
</feature>
<reference evidence="2 3" key="1">
    <citation type="submission" date="2016-06" db="EMBL/GenBank/DDBJ databases">
        <title>Genome sequence of endosymbiont of Candidatus Endolucinida thiodiazotropha.</title>
        <authorList>
            <person name="Poehlein A."/>
            <person name="Koenig S."/>
            <person name="Heiden S.E."/>
            <person name="Thuermer A."/>
            <person name="Voget S."/>
            <person name="Daniel R."/>
            <person name="Markert S."/>
            <person name="Gros O."/>
            <person name="Schweder T."/>
        </authorList>
    </citation>
    <scope>NUCLEOTIDE SEQUENCE [LARGE SCALE GENOMIC DNA]</scope>
    <source>
        <strain evidence="2 3">COS</strain>
    </source>
</reference>
<gene>
    <name evidence="2" type="ORF">CODIS_32290</name>
</gene>
<evidence type="ECO:0000259" key="1">
    <source>
        <dbReference type="Pfam" id="PF09994"/>
    </source>
</evidence>
<keyword evidence="3" id="KW-1185">Reference proteome</keyword>
<dbReference type="OrthoDB" id="4378831at2"/>
<dbReference type="Proteomes" id="UP000094769">
    <property type="component" value="Unassembled WGS sequence"/>
</dbReference>
<protein>
    <recommendedName>
        <fullName evidence="1">T6SS Phospholipase effector Tle1-like catalytic domain-containing protein</fullName>
    </recommendedName>
</protein>
<evidence type="ECO:0000313" key="3">
    <source>
        <dbReference type="Proteomes" id="UP000094769"/>
    </source>
</evidence>
<name>A0A7Z1AEY5_9GAMM</name>
<dbReference type="EMBL" id="MARB01000020">
    <property type="protein sequence ID" value="ODJ86589.1"/>
    <property type="molecule type" value="Genomic_DNA"/>
</dbReference>
<dbReference type="PANTHER" id="PTHR33840:SF1">
    <property type="entry name" value="TLE1 PHOSPHOLIPASE DOMAIN-CONTAINING PROTEIN"/>
    <property type="match status" value="1"/>
</dbReference>
<dbReference type="Pfam" id="PF09994">
    <property type="entry name" value="T6SS_Tle1-like_cat"/>
    <property type="match status" value="1"/>
</dbReference>
<proteinExistence type="predicted"/>
<dbReference type="InterPro" id="IPR018712">
    <property type="entry name" value="Tle1-like_cat"/>
</dbReference>
<comment type="caution">
    <text evidence="2">The sequence shown here is derived from an EMBL/GenBank/DDBJ whole genome shotgun (WGS) entry which is preliminary data.</text>
</comment>